<dbReference type="AlphaFoldDB" id="A0A9X2GBG7"/>
<sequence length="31" mass="3282">MTIVIVENQAGLIGPPHAPVAVPRRVDTSRS</sequence>
<evidence type="ECO:0000313" key="2">
    <source>
        <dbReference type="Proteomes" id="UP001139648"/>
    </source>
</evidence>
<gene>
    <name evidence="1" type="ORF">HD597_002927</name>
</gene>
<accession>A0A9X2GBG7</accession>
<name>A0A9X2GBG7_9ACTN</name>
<keyword evidence="2" id="KW-1185">Reference proteome</keyword>
<organism evidence="1 2">
    <name type="scientific">Nonomuraea thailandensis</name>
    <dbReference type="NCBI Taxonomy" id="1188745"/>
    <lineage>
        <taxon>Bacteria</taxon>
        <taxon>Bacillati</taxon>
        <taxon>Actinomycetota</taxon>
        <taxon>Actinomycetes</taxon>
        <taxon>Streptosporangiales</taxon>
        <taxon>Streptosporangiaceae</taxon>
        <taxon>Nonomuraea</taxon>
    </lineage>
</organism>
<evidence type="ECO:0000313" key="1">
    <source>
        <dbReference type="EMBL" id="MCP2355907.1"/>
    </source>
</evidence>
<dbReference type="EMBL" id="JAMZEB010000002">
    <property type="protein sequence ID" value="MCP2355907.1"/>
    <property type="molecule type" value="Genomic_DNA"/>
</dbReference>
<comment type="caution">
    <text evidence="1">The sequence shown here is derived from an EMBL/GenBank/DDBJ whole genome shotgun (WGS) entry which is preliminary data.</text>
</comment>
<dbReference type="Proteomes" id="UP001139648">
    <property type="component" value="Unassembled WGS sequence"/>
</dbReference>
<protein>
    <submittedName>
        <fullName evidence="1">Uncharacterized protein</fullName>
    </submittedName>
</protein>
<proteinExistence type="predicted"/>
<reference evidence="1" key="1">
    <citation type="submission" date="2022-06" db="EMBL/GenBank/DDBJ databases">
        <title>Sequencing the genomes of 1000 actinobacteria strains.</title>
        <authorList>
            <person name="Klenk H.-P."/>
        </authorList>
    </citation>
    <scope>NUCLEOTIDE SEQUENCE</scope>
    <source>
        <strain evidence="1">DSM 46694</strain>
    </source>
</reference>